<dbReference type="CDD" id="cd09729">
    <property type="entry name" value="Cse1_I-E"/>
    <property type="match status" value="1"/>
</dbReference>
<comment type="caution">
    <text evidence="2">The sequence shown here is derived from an EMBL/GenBank/DDBJ whole genome shotgun (WGS) entry which is preliminary data.</text>
</comment>
<feature type="region of interest" description="Disordered" evidence="1">
    <location>
        <begin position="1"/>
        <end position="36"/>
    </location>
</feature>
<protein>
    <submittedName>
        <fullName evidence="2">Type I-E CRISPR-associated protein Cse1/CasA</fullName>
    </submittedName>
</protein>
<dbReference type="InterPro" id="IPR013381">
    <property type="entry name" value="CRISPR-assoc_prot_Cse1"/>
</dbReference>
<name>A0A364V504_9CORY</name>
<dbReference type="AlphaFoldDB" id="A0A364V504"/>
<reference evidence="2 3" key="1">
    <citation type="journal article" date="2018" name="Syst. Appl. Microbiol.">
        <title>Corynebacterium heidelbergense sp. nov., isolated from the preen glands of Egyptian geese (Alopochen aegyptiacus).</title>
        <authorList>
            <person name="Braun M.S."/>
            <person name="Wang E."/>
            <person name="Zimmermann S."/>
            <person name="Wink M."/>
        </authorList>
    </citation>
    <scope>NUCLEOTIDE SEQUENCE [LARGE SCALE GENOMIC DNA]</scope>
    <source>
        <strain evidence="2 3">647</strain>
    </source>
</reference>
<evidence type="ECO:0000313" key="2">
    <source>
        <dbReference type="EMBL" id="RAV31701.1"/>
    </source>
</evidence>
<dbReference type="NCBIfam" id="TIGR02547">
    <property type="entry name" value="casA_cse1"/>
    <property type="match status" value="1"/>
</dbReference>
<dbReference type="Gene3D" id="1.10.132.100">
    <property type="match status" value="1"/>
</dbReference>
<gene>
    <name evidence="2" type="primary">casA</name>
    <name evidence="2" type="ORF">DLJ54_06970</name>
</gene>
<proteinExistence type="predicted"/>
<evidence type="ECO:0000256" key="1">
    <source>
        <dbReference type="SAM" id="MobiDB-lite"/>
    </source>
</evidence>
<feature type="compositionally biased region" description="Polar residues" evidence="1">
    <location>
        <begin position="25"/>
        <end position="36"/>
    </location>
</feature>
<evidence type="ECO:0000313" key="3">
    <source>
        <dbReference type="Proteomes" id="UP000251577"/>
    </source>
</evidence>
<dbReference type="EMBL" id="QHCV01000065">
    <property type="protein sequence ID" value="RAV31701.1"/>
    <property type="molecule type" value="Genomic_DNA"/>
</dbReference>
<sequence length="591" mass="65752">MTTSPSPPTAAGSQNTTGHRESNGREQSGTAADNSAGSQEFNLLDESWIPVLGIDGSLSEVGIREILANAGNYQRLACDVPTMDVAIFRLILAILYRAWDSPEWQRQDPAVEHWEDKWGQETLLDGAVEDYLRQWQHRFDLRGSEHPFFQVASLRTAKDSWHSLAIVLPETALFTMRTGQSAFSPAEAARLLVTCMGYDYSGIKSGAVGDPRVKGGRGYPIGVGWLGWMGATVIEGHNLKESLLLNYVPFRSEAGTQDLPQWEVENLGAAPRPLRETDDKHPEANGTTGQVELLTWPQRRILLHWNGDCADGILVCNGDPVGYTTKDLVETMTPWRYSKPQSTKAKAARYMPMQLERGRAMWRSLGGLLPFDHPQEVKTPYGQQAVQKPATTISWVQDLIGDVLPADFEFQVRMVSMEYGSQNSSYSDVVADAMHIPGALFSKFGEDYRRRARDAVTVTDQVAYFLGRFHKDLHFAVSGETDVDPSETRLAFYSAIDAPFRRWLRAMPDEDLDAHVTTWIETAISLATTLARQLLEAQGPAAWTGRWNEKSRRPINGATAESLLRRGLNALRREGGPIDLSSKNTNTQEAQ</sequence>
<dbReference type="Proteomes" id="UP000251577">
    <property type="component" value="Unassembled WGS sequence"/>
</dbReference>
<accession>A0A364V504</accession>
<dbReference type="RefSeq" id="WP_113631039.1">
    <property type="nucleotide sequence ID" value="NZ_QHCV01000065.1"/>
</dbReference>
<keyword evidence="3" id="KW-1185">Reference proteome</keyword>
<dbReference type="Pfam" id="PF09481">
    <property type="entry name" value="CRISPR_Cse1"/>
    <property type="match status" value="1"/>
</dbReference>
<organism evidence="2 3">
    <name type="scientific">Corynebacterium heidelbergense</name>
    <dbReference type="NCBI Taxonomy" id="2055947"/>
    <lineage>
        <taxon>Bacteria</taxon>
        <taxon>Bacillati</taxon>
        <taxon>Actinomycetota</taxon>
        <taxon>Actinomycetes</taxon>
        <taxon>Mycobacteriales</taxon>
        <taxon>Corynebacteriaceae</taxon>
        <taxon>Corynebacterium</taxon>
    </lineage>
</organism>